<dbReference type="Gene3D" id="3.40.50.720">
    <property type="entry name" value="NAD(P)-binding Rossmann-like Domain"/>
    <property type="match status" value="1"/>
</dbReference>
<accession>A0AAE0MMB1</accession>
<feature type="domain" description="Carrier" evidence="3">
    <location>
        <begin position="591"/>
        <end position="671"/>
    </location>
</feature>
<protein>
    <submittedName>
        <fullName evidence="4">NRPS-like enzyme</fullName>
    </submittedName>
</protein>
<dbReference type="InterPro" id="IPR000873">
    <property type="entry name" value="AMP-dep_synth/lig_dom"/>
</dbReference>
<keyword evidence="2" id="KW-0597">Phosphoprotein</keyword>
<reference evidence="4" key="2">
    <citation type="submission" date="2023-06" db="EMBL/GenBank/DDBJ databases">
        <authorList>
            <consortium name="Lawrence Berkeley National Laboratory"/>
            <person name="Haridas S."/>
            <person name="Hensen N."/>
            <person name="Bonometti L."/>
            <person name="Westerberg I."/>
            <person name="Brannstrom I.O."/>
            <person name="Guillou S."/>
            <person name="Cros-Aarteil S."/>
            <person name="Calhoun S."/>
            <person name="Kuo A."/>
            <person name="Mondo S."/>
            <person name="Pangilinan J."/>
            <person name="Riley R."/>
            <person name="Labutti K."/>
            <person name="Andreopoulos B."/>
            <person name="Lipzen A."/>
            <person name="Chen C."/>
            <person name="Yanf M."/>
            <person name="Daum C."/>
            <person name="Ng V."/>
            <person name="Clum A."/>
            <person name="Steindorff A."/>
            <person name="Ohm R."/>
            <person name="Martin F."/>
            <person name="Silar P."/>
            <person name="Natvig D."/>
            <person name="Lalanne C."/>
            <person name="Gautier V."/>
            <person name="Ament-Velasquez S.L."/>
            <person name="Kruys A."/>
            <person name="Hutchinson M.I."/>
            <person name="Powell A.J."/>
            <person name="Barry K."/>
            <person name="Miller A.N."/>
            <person name="Grigoriev I.V."/>
            <person name="Debuchy R."/>
            <person name="Gladieux P."/>
            <person name="Thoren M.H."/>
            <person name="Johannesson H."/>
        </authorList>
    </citation>
    <scope>NUCLEOTIDE SEQUENCE</scope>
    <source>
        <strain evidence="4">SMH4131-1</strain>
    </source>
</reference>
<gene>
    <name evidence="4" type="ORF">B0T19DRAFT_379981</name>
</gene>
<dbReference type="SUPFAM" id="SSF47336">
    <property type="entry name" value="ACP-like"/>
    <property type="match status" value="1"/>
</dbReference>
<dbReference type="Gene3D" id="3.40.50.12780">
    <property type="entry name" value="N-terminal domain of ligase-like"/>
    <property type="match status" value="1"/>
</dbReference>
<dbReference type="PROSITE" id="PS50075">
    <property type="entry name" value="CARRIER"/>
    <property type="match status" value="1"/>
</dbReference>
<dbReference type="PANTHER" id="PTHR43439">
    <property type="entry name" value="PHENYLACETATE-COENZYME A LIGASE"/>
    <property type="match status" value="1"/>
</dbReference>
<dbReference type="Pfam" id="PF07993">
    <property type="entry name" value="NAD_binding_4"/>
    <property type="match status" value="1"/>
</dbReference>
<organism evidence="4 5">
    <name type="scientific">Cercophora scortea</name>
    <dbReference type="NCBI Taxonomy" id="314031"/>
    <lineage>
        <taxon>Eukaryota</taxon>
        <taxon>Fungi</taxon>
        <taxon>Dikarya</taxon>
        <taxon>Ascomycota</taxon>
        <taxon>Pezizomycotina</taxon>
        <taxon>Sordariomycetes</taxon>
        <taxon>Sordariomycetidae</taxon>
        <taxon>Sordariales</taxon>
        <taxon>Lasiosphaeriaceae</taxon>
        <taxon>Cercophora</taxon>
    </lineage>
</organism>
<dbReference type="InterPro" id="IPR051414">
    <property type="entry name" value="Adenylate-forming_Reductase"/>
</dbReference>
<dbReference type="InterPro" id="IPR042099">
    <property type="entry name" value="ANL_N_sf"/>
</dbReference>
<keyword evidence="5" id="KW-1185">Reference proteome</keyword>
<dbReference type="InterPro" id="IPR036291">
    <property type="entry name" value="NAD(P)-bd_dom_sf"/>
</dbReference>
<name>A0AAE0MMB1_9PEZI</name>
<proteinExistence type="predicted"/>
<dbReference type="SUPFAM" id="SSF56801">
    <property type="entry name" value="Acetyl-CoA synthetase-like"/>
    <property type="match status" value="1"/>
</dbReference>
<dbReference type="Pfam" id="PF00501">
    <property type="entry name" value="AMP-binding"/>
    <property type="match status" value="1"/>
</dbReference>
<comment type="caution">
    <text evidence="4">The sequence shown here is derived from an EMBL/GenBank/DDBJ whole genome shotgun (WGS) entry which is preliminary data.</text>
</comment>
<evidence type="ECO:0000259" key="3">
    <source>
        <dbReference type="PROSITE" id="PS50075"/>
    </source>
</evidence>
<reference evidence="4" key="1">
    <citation type="journal article" date="2023" name="Mol. Phylogenet. Evol.">
        <title>Genome-scale phylogeny and comparative genomics of the fungal order Sordariales.</title>
        <authorList>
            <person name="Hensen N."/>
            <person name="Bonometti L."/>
            <person name="Westerberg I."/>
            <person name="Brannstrom I.O."/>
            <person name="Guillou S."/>
            <person name="Cros-Aarteil S."/>
            <person name="Calhoun S."/>
            <person name="Haridas S."/>
            <person name="Kuo A."/>
            <person name="Mondo S."/>
            <person name="Pangilinan J."/>
            <person name="Riley R."/>
            <person name="LaButti K."/>
            <person name="Andreopoulos B."/>
            <person name="Lipzen A."/>
            <person name="Chen C."/>
            <person name="Yan M."/>
            <person name="Daum C."/>
            <person name="Ng V."/>
            <person name="Clum A."/>
            <person name="Steindorff A."/>
            <person name="Ohm R.A."/>
            <person name="Martin F."/>
            <person name="Silar P."/>
            <person name="Natvig D.O."/>
            <person name="Lalanne C."/>
            <person name="Gautier V."/>
            <person name="Ament-Velasquez S.L."/>
            <person name="Kruys A."/>
            <person name="Hutchinson M.I."/>
            <person name="Powell A.J."/>
            <person name="Barry K."/>
            <person name="Miller A.N."/>
            <person name="Grigoriev I.V."/>
            <person name="Debuchy R."/>
            <person name="Gladieux P."/>
            <person name="Hiltunen Thoren M."/>
            <person name="Johannesson H."/>
        </authorList>
    </citation>
    <scope>NUCLEOTIDE SEQUENCE</scope>
    <source>
        <strain evidence="4">SMH4131-1</strain>
    </source>
</reference>
<evidence type="ECO:0000256" key="2">
    <source>
        <dbReference type="ARBA" id="ARBA00022553"/>
    </source>
</evidence>
<keyword evidence="1" id="KW-0596">Phosphopantetheine</keyword>
<dbReference type="EMBL" id="JAUEPO010000001">
    <property type="protein sequence ID" value="KAK3337757.1"/>
    <property type="molecule type" value="Genomic_DNA"/>
</dbReference>
<dbReference type="InterPro" id="IPR013120">
    <property type="entry name" value="FAR_NAD-bd"/>
</dbReference>
<dbReference type="Pfam" id="PF00550">
    <property type="entry name" value="PP-binding"/>
    <property type="match status" value="1"/>
</dbReference>
<dbReference type="InterPro" id="IPR020845">
    <property type="entry name" value="AMP-binding_CS"/>
</dbReference>
<evidence type="ECO:0000313" key="4">
    <source>
        <dbReference type="EMBL" id="KAK3337757.1"/>
    </source>
</evidence>
<dbReference type="Gene3D" id="1.10.1200.10">
    <property type="entry name" value="ACP-like"/>
    <property type="match status" value="1"/>
</dbReference>
<dbReference type="Proteomes" id="UP001286456">
    <property type="component" value="Unassembled WGS sequence"/>
</dbReference>
<dbReference type="PANTHER" id="PTHR43439:SF2">
    <property type="entry name" value="ENZYME, PUTATIVE (JCVI)-RELATED"/>
    <property type="match status" value="1"/>
</dbReference>
<dbReference type="SUPFAM" id="SSF51735">
    <property type="entry name" value="NAD(P)-binding Rossmann-fold domains"/>
    <property type="match status" value="1"/>
</dbReference>
<dbReference type="PROSITE" id="PS00455">
    <property type="entry name" value="AMP_BINDING"/>
    <property type="match status" value="1"/>
</dbReference>
<dbReference type="InterPro" id="IPR036736">
    <property type="entry name" value="ACP-like_sf"/>
</dbReference>
<sequence>MSSSFVRPTLYYPSSKLKHLLNDPNTIKTLPAVVDFNAARNPNYTFCVQAEKVKTADGESTTRAVTISHREFRDGILRCQGWLLRTVAEMQLPITTISDGVTTKGPPVALLMESNVGLAIHILALMGLGVPVLILSTRLSPLAIQELLTTTGTRAVLTSPRLERVCREGVAGLDPASAPAVSIYGRQPYGAFLSTQEPLSARSICNAGHHTDETDLQVIILHSSGSTGLPKAIPQSHEYFVGHAACYDLTPSEAEGLNVSTLPLYHGFGILAMCLSLSVGLTMCLPVNSVSSAEALVDLFTLLKNARSMMTVPSVLDDLAQMETDAGIQTLQKLQFVAVGGGPLSPPVGTKLAAAGVPLLNHIGATEVGALSPIFVPKPAQGDKYDYRYFRLRQDFDIDVLDTEGGRCRLVGHPFGLGAPFPIQDQLVRSADNPETDFLVVGRDDDVIVLATGEKVLPGLLEAAIAQDEECKVGVMFGRGQFEAGVLVEPRRPIESGDRKGGERFRDHVWEIVKTVNEKLDAHARLSSPKSIIIVTTPGKAIPRSSKDSVLRQEAWRVFESEIEAMYQELDGYALSSTPGVDTPSMINLDADLEGGLRDLVQNNIGWRIPVGQWADDDDFFELGMDSLQALELRRLIATAIKSTTTKQISRDFVYRHPSILKLSNAIRGGDAAANTTSASEMDRFIAKYAASKPPADAGHVILLTGSTGSLGTHLVQHLSSLPSVSRIICVVRKPSSPTTTTTVSPKDQLNATFSARHMSLPPEIWTAKIDVLQADFSKPAPFLGLVEPHHYDNLRRTVTHIIHNGWPMDFNRHVSSFESQFQLTRGLLHLAHDIHTYHHHHHHSNLSAKPPVFMFISSIAVAANYSSEPQSAGACMVPEIPMPSSRCPLPIGYAQAKYVCERIIEDFAAVHGGDGGEVVTKYVRVGQMTGARGSGMWNTSEHFPALTLSWLPVDIAAASLTDLLFHTPSPSPSPFPSTTPLSQSTPEIYHLENPLRQSWDDILTALETNPTLASKFSPTNTPGPTRLPYETWLERMLAAPDDGDRNPAKKMAGFFQKEFEHMAQGKVVLGTEEARRCSPALRAVGIVDAGLVGRYVDAWRAVGFLD</sequence>
<dbReference type="InterPro" id="IPR009081">
    <property type="entry name" value="PP-bd_ACP"/>
</dbReference>
<dbReference type="InterPro" id="IPR006162">
    <property type="entry name" value="Ppantetheine_attach_site"/>
</dbReference>
<dbReference type="PROSITE" id="PS00012">
    <property type="entry name" value="PHOSPHOPANTETHEINE"/>
    <property type="match status" value="1"/>
</dbReference>
<dbReference type="AlphaFoldDB" id="A0AAE0MMB1"/>
<evidence type="ECO:0000313" key="5">
    <source>
        <dbReference type="Proteomes" id="UP001286456"/>
    </source>
</evidence>
<evidence type="ECO:0000256" key="1">
    <source>
        <dbReference type="ARBA" id="ARBA00022450"/>
    </source>
</evidence>
<dbReference type="Pfam" id="PF23562">
    <property type="entry name" value="AMP-binding_C_3"/>
    <property type="match status" value="1"/>
</dbReference>